<dbReference type="SUPFAM" id="SSF51246">
    <property type="entry name" value="Rudiment single hybrid motif"/>
    <property type="match status" value="1"/>
</dbReference>
<dbReference type="FunFam" id="3.30.1490.20:FF:000018">
    <property type="entry name" value="Biotin carboxylase"/>
    <property type="match status" value="1"/>
</dbReference>
<feature type="domain" description="Biotin carboxylation" evidence="7">
    <location>
        <begin position="3"/>
        <end position="449"/>
    </location>
</feature>
<dbReference type="OrthoDB" id="9769961at2"/>
<dbReference type="InterPro" id="IPR016185">
    <property type="entry name" value="PreATP-grasp_dom_sf"/>
</dbReference>
<dbReference type="InterPro" id="IPR050856">
    <property type="entry name" value="Biotin_carboxylase_complex"/>
</dbReference>
<dbReference type="InterPro" id="IPR011761">
    <property type="entry name" value="ATP-grasp"/>
</dbReference>
<evidence type="ECO:0000256" key="2">
    <source>
        <dbReference type="ARBA" id="ARBA00022741"/>
    </source>
</evidence>
<evidence type="ECO:0000256" key="4">
    <source>
        <dbReference type="ARBA" id="ARBA00023267"/>
    </source>
</evidence>
<sequence>MRKIKRVLVANRGEIAIRIMKTLKLLGIEAIGVYSEADKLSKHISFADKAYNIGESEAIKSYLNMEKIIHTAKEANCDAVHPGYGFLAENPVFAKMVQENGLIWIGPPSECMKNLGDKINSRIIAQSAGIPTTPGGTIESIEQAHKLANEIGYPVLIKASAGGGGKGMRIVYDDKDLEDAIKVAREEAKAAFADPTVYIEKYIEDAHHIEIQFLIDKFGNGLYFPERECSVQRRYQKIIEESPSPTIDRQTAKKMGEAALLVTKKAGYHNAGTVEFIYDKKSKNFYFLEVNARIQVEHPVTEEISGFDLIASQIDIAEEKPIELSQDELNNRINGHAIESRIYSEDTDNNFMPSIGKIEHYREPAGFGIRVDSGFFEGSEVLIHYDPLIAKLIVKAPNRMMAIKKMYRALSEYHIAPIKTTIPLLKNIFKHKKFIEGDYNTQFLNIYKNEVFGQKQSSNYLKEALVLFEYLKQNVSDVTFSGEATLPSCWEMIGSWRG</sequence>
<dbReference type="GO" id="GO:0005524">
    <property type="term" value="F:ATP binding"/>
    <property type="evidence" value="ECO:0007669"/>
    <property type="project" value="UniProtKB-UniRule"/>
</dbReference>
<dbReference type="InterPro" id="IPR005481">
    <property type="entry name" value="BC-like_N"/>
</dbReference>
<dbReference type="GO" id="GO:0046872">
    <property type="term" value="F:metal ion binding"/>
    <property type="evidence" value="ECO:0007669"/>
    <property type="project" value="InterPro"/>
</dbReference>
<dbReference type="PANTHER" id="PTHR18866:SF33">
    <property type="entry name" value="METHYLCROTONOYL-COA CARBOXYLASE SUBUNIT ALPHA, MITOCHONDRIAL-RELATED"/>
    <property type="match status" value="1"/>
</dbReference>
<evidence type="ECO:0000256" key="1">
    <source>
        <dbReference type="ARBA" id="ARBA00022598"/>
    </source>
</evidence>
<dbReference type="FunFam" id="3.40.50.20:FF:000010">
    <property type="entry name" value="Propionyl-CoA carboxylase subunit alpha"/>
    <property type="match status" value="1"/>
</dbReference>
<dbReference type="PANTHER" id="PTHR18866">
    <property type="entry name" value="CARBOXYLASE:PYRUVATE/ACETYL-COA/PROPIONYL-COA CARBOXYLASE"/>
    <property type="match status" value="1"/>
</dbReference>
<organism evidence="8 9">
    <name type="scientific">Desulfurella multipotens</name>
    <dbReference type="NCBI Taxonomy" id="79269"/>
    <lineage>
        <taxon>Bacteria</taxon>
        <taxon>Pseudomonadati</taxon>
        <taxon>Campylobacterota</taxon>
        <taxon>Desulfurellia</taxon>
        <taxon>Desulfurellales</taxon>
        <taxon>Desulfurellaceae</taxon>
        <taxon>Desulfurella</taxon>
    </lineage>
</organism>
<dbReference type="RefSeq" id="WP_092129738.1">
    <property type="nucleotide sequence ID" value="NZ_FMYU01000017.1"/>
</dbReference>
<gene>
    <name evidence="8" type="ORF">SAMN05660835_01789</name>
</gene>
<dbReference type="GO" id="GO:0016874">
    <property type="term" value="F:ligase activity"/>
    <property type="evidence" value="ECO:0007669"/>
    <property type="project" value="UniProtKB-KW"/>
</dbReference>
<keyword evidence="2 5" id="KW-0547">Nucleotide-binding</keyword>
<dbReference type="Pfam" id="PF02786">
    <property type="entry name" value="CPSase_L_D2"/>
    <property type="match status" value="1"/>
</dbReference>
<protein>
    <submittedName>
        <fullName evidence="8">Acetyl-CoA carboxylase, biotin carboxylase subunit</fullName>
    </submittedName>
</protein>
<evidence type="ECO:0000259" key="6">
    <source>
        <dbReference type="PROSITE" id="PS50975"/>
    </source>
</evidence>
<dbReference type="Proteomes" id="UP000199411">
    <property type="component" value="Unassembled WGS sequence"/>
</dbReference>
<dbReference type="PROSITE" id="PS00867">
    <property type="entry name" value="CPSASE_2"/>
    <property type="match status" value="1"/>
</dbReference>
<keyword evidence="9" id="KW-1185">Reference proteome</keyword>
<evidence type="ECO:0000256" key="3">
    <source>
        <dbReference type="ARBA" id="ARBA00022840"/>
    </source>
</evidence>
<reference evidence="9" key="1">
    <citation type="submission" date="2016-10" db="EMBL/GenBank/DDBJ databases">
        <authorList>
            <person name="Varghese N."/>
            <person name="Submissions S."/>
        </authorList>
    </citation>
    <scope>NUCLEOTIDE SEQUENCE [LARGE SCALE GENOMIC DNA]</scope>
    <source>
        <strain evidence="9">DSM 8415</strain>
    </source>
</reference>
<keyword evidence="3 5" id="KW-0067">ATP-binding</keyword>
<keyword evidence="4" id="KW-0092">Biotin</keyword>
<name>A0A1G6RHR2_9BACT</name>
<proteinExistence type="predicted"/>
<evidence type="ECO:0000256" key="5">
    <source>
        <dbReference type="PROSITE-ProRule" id="PRU00409"/>
    </source>
</evidence>
<dbReference type="SUPFAM" id="SSF56059">
    <property type="entry name" value="Glutathione synthetase ATP-binding domain-like"/>
    <property type="match status" value="1"/>
</dbReference>
<dbReference type="Pfam" id="PF02785">
    <property type="entry name" value="Biotin_carb_C"/>
    <property type="match status" value="1"/>
</dbReference>
<dbReference type="InterPro" id="IPR005479">
    <property type="entry name" value="CPAse_ATP-bd"/>
</dbReference>
<dbReference type="InterPro" id="IPR011054">
    <property type="entry name" value="Rudment_hybrid_motif"/>
</dbReference>
<dbReference type="Gene3D" id="3.30.470.20">
    <property type="entry name" value="ATP-grasp fold, B domain"/>
    <property type="match status" value="1"/>
</dbReference>
<keyword evidence="1" id="KW-0436">Ligase</keyword>
<dbReference type="SUPFAM" id="SSF52440">
    <property type="entry name" value="PreATP-grasp domain"/>
    <property type="match status" value="1"/>
</dbReference>
<feature type="domain" description="ATP-grasp" evidence="6">
    <location>
        <begin position="122"/>
        <end position="318"/>
    </location>
</feature>
<dbReference type="PROSITE" id="PS00866">
    <property type="entry name" value="CPSASE_1"/>
    <property type="match status" value="1"/>
</dbReference>
<dbReference type="InterPro" id="IPR011764">
    <property type="entry name" value="Biotin_carboxylation_dom"/>
</dbReference>
<evidence type="ECO:0000259" key="7">
    <source>
        <dbReference type="PROSITE" id="PS50979"/>
    </source>
</evidence>
<dbReference type="SMART" id="SM00878">
    <property type="entry name" value="Biotin_carb_C"/>
    <property type="match status" value="1"/>
</dbReference>
<dbReference type="AlphaFoldDB" id="A0A1G6RHR2"/>
<evidence type="ECO:0000313" key="8">
    <source>
        <dbReference type="EMBL" id="SDD03456.1"/>
    </source>
</evidence>
<dbReference type="Pfam" id="PF00289">
    <property type="entry name" value="Biotin_carb_N"/>
    <property type="match status" value="1"/>
</dbReference>
<evidence type="ECO:0000313" key="9">
    <source>
        <dbReference type="Proteomes" id="UP000199411"/>
    </source>
</evidence>
<dbReference type="PROSITE" id="PS50979">
    <property type="entry name" value="BC"/>
    <property type="match status" value="1"/>
</dbReference>
<dbReference type="PROSITE" id="PS50975">
    <property type="entry name" value="ATP_GRASP"/>
    <property type="match status" value="1"/>
</dbReference>
<accession>A0A1G6RHR2</accession>
<dbReference type="InterPro" id="IPR005482">
    <property type="entry name" value="Biotin_COase_C"/>
</dbReference>
<dbReference type="EMBL" id="FMYU01000017">
    <property type="protein sequence ID" value="SDD03456.1"/>
    <property type="molecule type" value="Genomic_DNA"/>
</dbReference>